<dbReference type="VEuPathDB" id="VectorBase:SSCA005640"/>
<gene>
    <name evidence="2" type="ORF">QR98_0033340</name>
</gene>
<evidence type="ECO:0000313" key="2">
    <source>
        <dbReference type="EMBL" id="KPM04880.1"/>
    </source>
</evidence>
<evidence type="ECO:0000256" key="1">
    <source>
        <dbReference type="SAM" id="MobiDB-lite"/>
    </source>
</evidence>
<protein>
    <submittedName>
        <fullName evidence="2">Uncharacterized protein</fullName>
    </submittedName>
</protein>
<dbReference type="OrthoDB" id="416093at2759"/>
<evidence type="ECO:0000313" key="3">
    <source>
        <dbReference type="Proteomes" id="UP000616769"/>
    </source>
</evidence>
<dbReference type="EMBL" id="JXLN01010010">
    <property type="protein sequence ID" value="KPM04880.1"/>
    <property type="molecule type" value="Genomic_DNA"/>
</dbReference>
<reference evidence="2 3" key="1">
    <citation type="journal article" date="2015" name="Parasit. Vectors">
        <title>Draft genome of the scabies mite.</title>
        <authorList>
            <person name="Rider S.D.Jr."/>
            <person name="Morgan M.S."/>
            <person name="Arlian L.G."/>
        </authorList>
    </citation>
    <scope>NUCLEOTIDE SEQUENCE [LARGE SCALE GENOMIC DNA]</scope>
    <source>
        <strain evidence="2">Arlian Lab</strain>
    </source>
</reference>
<comment type="caution">
    <text evidence="2">The sequence shown here is derived from an EMBL/GenBank/DDBJ whole genome shotgun (WGS) entry which is preliminary data.</text>
</comment>
<accession>A0A132A3D8</accession>
<name>A0A132A3D8_SARSC</name>
<proteinExistence type="predicted"/>
<feature type="region of interest" description="Disordered" evidence="1">
    <location>
        <begin position="1"/>
        <end position="59"/>
    </location>
</feature>
<sequence>MAEEIAKDLNPSQIQQTKNQQPDDGGESASSTSEDGQAKSQTDSTLGEVPSSLNPFSNEADTVDCAISLESLNRPYQSDLPSVPDHYRSTLLLEEGLE</sequence>
<organism evidence="2 3">
    <name type="scientific">Sarcoptes scabiei</name>
    <name type="common">Itch mite</name>
    <name type="synonym">Acarus scabiei</name>
    <dbReference type="NCBI Taxonomy" id="52283"/>
    <lineage>
        <taxon>Eukaryota</taxon>
        <taxon>Metazoa</taxon>
        <taxon>Ecdysozoa</taxon>
        <taxon>Arthropoda</taxon>
        <taxon>Chelicerata</taxon>
        <taxon>Arachnida</taxon>
        <taxon>Acari</taxon>
        <taxon>Acariformes</taxon>
        <taxon>Sarcoptiformes</taxon>
        <taxon>Astigmata</taxon>
        <taxon>Psoroptidia</taxon>
        <taxon>Sarcoptoidea</taxon>
        <taxon>Sarcoptidae</taxon>
        <taxon>Sarcoptinae</taxon>
        <taxon>Sarcoptes</taxon>
    </lineage>
</organism>
<dbReference type="AlphaFoldDB" id="A0A132A3D8"/>
<dbReference type="Proteomes" id="UP000616769">
    <property type="component" value="Unassembled WGS sequence"/>
</dbReference>
<feature type="compositionally biased region" description="Polar residues" evidence="1">
    <location>
        <begin position="10"/>
        <end position="59"/>
    </location>
</feature>